<dbReference type="AlphaFoldDB" id="A0A1V3L5D4"/>
<dbReference type="EMBL" id="MLAI01000023">
    <property type="protein sequence ID" value="OOF85157.1"/>
    <property type="molecule type" value="Genomic_DNA"/>
</dbReference>
<name>A0A1V3L5D4_9PAST</name>
<protein>
    <submittedName>
        <fullName evidence="2">Uncharacterized protein</fullName>
    </submittedName>
</protein>
<dbReference type="Proteomes" id="UP000189353">
    <property type="component" value="Unassembled WGS sequence"/>
</dbReference>
<keyword evidence="1" id="KW-0175">Coiled coil</keyword>
<organism evidence="2 3">
    <name type="scientific">Rodentibacter ratti</name>
    <dbReference type="NCBI Taxonomy" id="1906745"/>
    <lineage>
        <taxon>Bacteria</taxon>
        <taxon>Pseudomonadati</taxon>
        <taxon>Pseudomonadota</taxon>
        <taxon>Gammaproteobacteria</taxon>
        <taxon>Pasteurellales</taxon>
        <taxon>Pasteurellaceae</taxon>
        <taxon>Rodentibacter</taxon>
    </lineage>
</organism>
<evidence type="ECO:0000313" key="3">
    <source>
        <dbReference type="Proteomes" id="UP000189353"/>
    </source>
</evidence>
<evidence type="ECO:0000313" key="2">
    <source>
        <dbReference type="EMBL" id="OOF85157.1"/>
    </source>
</evidence>
<dbReference type="RefSeq" id="WP_077553335.1">
    <property type="nucleotide sequence ID" value="NZ_MLAI01000023.1"/>
</dbReference>
<dbReference type="OrthoDB" id="5692350at2"/>
<sequence>MTIKQTLLDFAKYLGEQDKAILEQIDSKLAALKDELLGGVGDDFDTLKEIADSIANIQTGESAGAELLQKITEIKQLADNLKAKIDELESTDLKAAYAKGKGQA</sequence>
<feature type="coiled-coil region" evidence="1">
    <location>
        <begin position="64"/>
        <end position="94"/>
    </location>
</feature>
<comment type="caution">
    <text evidence="2">The sequence shown here is derived from an EMBL/GenBank/DDBJ whole genome shotgun (WGS) entry which is preliminary data.</text>
</comment>
<reference evidence="2 3" key="1">
    <citation type="submission" date="2016-10" db="EMBL/GenBank/DDBJ databases">
        <title>Rodentibacter gen. nov. and new species.</title>
        <authorList>
            <person name="Christensen H."/>
        </authorList>
    </citation>
    <scope>NUCLEOTIDE SEQUENCE [LARGE SCALE GENOMIC DNA]</scope>
    <source>
        <strain evidence="2 3">Ppn158</strain>
    </source>
</reference>
<gene>
    <name evidence="2" type="ORF">BKG88_08605</name>
</gene>
<proteinExistence type="predicted"/>
<evidence type="ECO:0000256" key="1">
    <source>
        <dbReference type="SAM" id="Coils"/>
    </source>
</evidence>
<accession>A0A1V3L5D4</accession>